<feature type="transmembrane region" description="Helical" evidence="9">
    <location>
        <begin position="78"/>
        <end position="101"/>
    </location>
</feature>
<dbReference type="PROSITE" id="PS50287">
    <property type="entry name" value="SRCR_2"/>
    <property type="match status" value="1"/>
</dbReference>
<protein>
    <recommendedName>
        <fullName evidence="14">Transmembrane serine protease 2</fullName>
    </recommendedName>
</protein>
<evidence type="ECO:0000256" key="1">
    <source>
        <dbReference type="ARBA" id="ARBA00022670"/>
    </source>
</evidence>
<dbReference type="InterPro" id="IPR036772">
    <property type="entry name" value="SRCR-like_dom_sf"/>
</dbReference>
<keyword evidence="1 8" id="KW-0645">Protease</keyword>
<dbReference type="Gene3D" id="2.40.10.10">
    <property type="entry name" value="Trypsin-like serine proteases"/>
    <property type="match status" value="2"/>
</dbReference>
<feature type="disulfide bond" evidence="6">
    <location>
        <begin position="124"/>
        <end position="139"/>
    </location>
</feature>
<dbReference type="FunFam" id="2.40.10.10:FF:000003">
    <property type="entry name" value="Transmembrane serine protease 3"/>
    <property type="match status" value="1"/>
</dbReference>
<comment type="caution">
    <text evidence="7">Lacks conserved residue(s) required for the propagation of feature annotation.</text>
</comment>
<keyword evidence="2 8" id="KW-0378">Hydrolase</keyword>
<reference evidence="12" key="3">
    <citation type="submission" date="2025-09" db="UniProtKB">
        <authorList>
            <consortium name="Ensembl"/>
        </authorList>
    </citation>
    <scope>IDENTIFICATION</scope>
</reference>
<dbReference type="PANTHER" id="PTHR24252">
    <property type="entry name" value="ACROSIN-RELATED"/>
    <property type="match status" value="1"/>
</dbReference>
<dbReference type="InterPro" id="IPR023415">
    <property type="entry name" value="LDLR_class-A_CS"/>
</dbReference>
<gene>
    <name evidence="12" type="primary">TMPRSS2</name>
</gene>
<dbReference type="SMART" id="SM00020">
    <property type="entry name" value="Tryp_SPc"/>
    <property type="match status" value="1"/>
</dbReference>
<dbReference type="InterPro" id="IPR036055">
    <property type="entry name" value="LDL_receptor-like_sf"/>
</dbReference>
<reference evidence="12" key="2">
    <citation type="submission" date="2025-08" db="UniProtKB">
        <authorList>
            <consortium name="Ensembl"/>
        </authorList>
    </citation>
    <scope>IDENTIFICATION</scope>
</reference>
<feature type="domain" description="Peptidase S1" evidence="10">
    <location>
        <begin position="247"/>
        <end position="479"/>
    </location>
</feature>
<feature type="disulfide bond" evidence="6">
    <location>
        <begin position="105"/>
        <end position="117"/>
    </location>
</feature>
<dbReference type="InterPro" id="IPR002172">
    <property type="entry name" value="LDrepeatLR_classA_rpt"/>
</dbReference>
<evidence type="ECO:0000313" key="13">
    <source>
        <dbReference type="Proteomes" id="UP000265040"/>
    </source>
</evidence>
<dbReference type="PROSITE" id="PS50068">
    <property type="entry name" value="LDLRA_2"/>
    <property type="match status" value="1"/>
</dbReference>
<dbReference type="PROSITE" id="PS50240">
    <property type="entry name" value="TRYPSIN_DOM"/>
    <property type="match status" value="1"/>
</dbReference>
<dbReference type="SUPFAM" id="SSF57424">
    <property type="entry name" value="LDL receptor-like module"/>
    <property type="match status" value="1"/>
</dbReference>
<dbReference type="GeneID" id="113170652"/>
<evidence type="ECO:0000256" key="9">
    <source>
        <dbReference type="SAM" id="Phobius"/>
    </source>
</evidence>
<evidence type="ECO:0000256" key="5">
    <source>
        <dbReference type="ARBA" id="ARBA00023180"/>
    </source>
</evidence>
<dbReference type="GO" id="GO:0016020">
    <property type="term" value="C:membrane"/>
    <property type="evidence" value="ECO:0007669"/>
    <property type="project" value="InterPro"/>
</dbReference>
<dbReference type="InterPro" id="IPR033116">
    <property type="entry name" value="TRYPSIN_SER"/>
</dbReference>
<name>A0A7N6A8N9_ANATE</name>
<dbReference type="Proteomes" id="UP000265040">
    <property type="component" value="Chromosome 14"/>
</dbReference>
<dbReference type="InterPro" id="IPR018114">
    <property type="entry name" value="TRYPSIN_HIS"/>
</dbReference>
<dbReference type="GO" id="GO:0004252">
    <property type="term" value="F:serine-type endopeptidase activity"/>
    <property type="evidence" value="ECO:0007669"/>
    <property type="project" value="InterPro"/>
</dbReference>
<dbReference type="PANTHER" id="PTHR24252:SF30">
    <property type="entry name" value="TRANSMEMBRANE SERINE PROTEASE 2"/>
    <property type="match status" value="1"/>
</dbReference>
<dbReference type="AlphaFoldDB" id="A0A7N6A8N9"/>
<evidence type="ECO:0000256" key="7">
    <source>
        <dbReference type="PROSITE-ProRule" id="PRU00196"/>
    </source>
</evidence>
<dbReference type="PRINTS" id="PR00722">
    <property type="entry name" value="CHYMOTRYPSIN"/>
</dbReference>
<dbReference type="InterPro" id="IPR001254">
    <property type="entry name" value="Trypsin_dom"/>
</dbReference>
<dbReference type="Gene3D" id="4.10.400.10">
    <property type="entry name" value="Low-density Lipoprotein Receptor"/>
    <property type="match status" value="1"/>
</dbReference>
<evidence type="ECO:0000256" key="3">
    <source>
        <dbReference type="ARBA" id="ARBA00022825"/>
    </source>
</evidence>
<keyword evidence="5" id="KW-0325">Glycoprotein</keyword>
<dbReference type="SMART" id="SM00202">
    <property type="entry name" value="SR"/>
    <property type="match status" value="1"/>
</dbReference>
<dbReference type="InterPro" id="IPR043504">
    <property type="entry name" value="Peptidase_S1_PA_chymotrypsin"/>
</dbReference>
<dbReference type="Gene3D" id="3.10.250.10">
    <property type="entry name" value="SRCR-like domain"/>
    <property type="match status" value="1"/>
</dbReference>
<dbReference type="InterPro" id="IPR009003">
    <property type="entry name" value="Peptidase_S1_PA"/>
</dbReference>
<dbReference type="SUPFAM" id="SSF50494">
    <property type="entry name" value="Trypsin-like serine proteases"/>
    <property type="match status" value="1"/>
</dbReference>
<dbReference type="Pfam" id="PF00089">
    <property type="entry name" value="Trypsin"/>
    <property type="match status" value="1"/>
</dbReference>
<dbReference type="InterPro" id="IPR001190">
    <property type="entry name" value="SRCR"/>
</dbReference>
<evidence type="ECO:0000313" key="12">
    <source>
        <dbReference type="Ensembl" id="ENSATEP00000043032.2"/>
    </source>
</evidence>
<evidence type="ECO:0000256" key="6">
    <source>
        <dbReference type="PROSITE-ProRule" id="PRU00124"/>
    </source>
</evidence>
<keyword evidence="3 8" id="KW-0720">Serine protease</keyword>
<evidence type="ECO:0000256" key="4">
    <source>
        <dbReference type="ARBA" id="ARBA00023157"/>
    </source>
</evidence>
<dbReference type="GeneTree" id="ENSGT00940000155207"/>
<dbReference type="SUPFAM" id="SSF56487">
    <property type="entry name" value="SRCR-like"/>
    <property type="match status" value="1"/>
</dbReference>
<keyword evidence="9" id="KW-0472">Membrane</keyword>
<evidence type="ECO:0000256" key="2">
    <source>
        <dbReference type="ARBA" id="ARBA00022801"/>
    </source>
</evidence>
<keyword evidence="13" id="KW-1185">Reference proteome</keyword>
<proteinExistence type="predicted"/>
<feature type="domain" description="SRCR" evidence="11">
    <location>
        <begin position="149"/>
        <end position="180"/>
    </location>
</feature>
<keyword evidence="4 6" id="KW-1015">Disulfide bond</keyword>
<dbReference type="PROSITE" id="PS01209">
    <property type="entry name" value="LDLRA_1"/>
    <property type="match status" value="1"/>
</dbReference>
<dbReference type="CDD" id="cd00112">
    <property type="entry name" value="LDLa"/>
    <property type="match status" value="1"/>
</dbReference>
<dbReference type="PROSITE" id="PS00134">
    <property type="entry name" value="TRYPSIN_HIS"/>
    <property type="match status" value="1"/>
</dbReference>
<organism evidence="12 13">
    <name type="scientific">Anabas testudineus</name>
    <name type="common">Climbing perch</name>
    <name type="synonym">Anthias testudineus</name>
    <dbReference type="NCBI Taxonomy" id="64144"/>
    <lineage>
        <taxon>Eukaryota</taxon>
        <taxon>Metazoa</taxon>
        <taxon>Chordata</taxon>
        <taxon>Craniata</taxon>
        <taxon>Vertebrata</taxon>
        <taxon>Euteleostomi</taxon>
        <taxon>Actinopterygii</taxon>
        <taxon>Neopterygii</taxon>
        <taxon>Teleostei</taxon>
        <taxon>Neoteleostei</taxon>
        <taxon>Acanthomorphata</taxon>
        <taxon>Anabantaria</taxon>
        <taxon>Anabantiformes</taxon>
        <taxon>Anabantoidei</taxon>
        <taxon>Anabantidae</taxon>
        <taxon>Anabas</taxon>
    </lineage>
</organism>
<keyword evidence="9" id="KW-1133">Transmembrane helix</keyword>
<reference evidence="12" key="1">
    <citation type="submission" date="2021-04" db="EMBL/GenBank/DDBJ databases">
        <authorList>
            <consortium name="Wellcome Sanger Institute Data Sharing"/>
        </authorList>
    </citation>
    <scope>NUCLEOTIDE SEQUENCE [LARGE SCALE GENOMIC DNA]</scope>
</reference>
<dbReference type="RefSeq" id="XP_026228616.1">
    <property type="nucleotide sequence ID" value="XM_026372831.1"/>
</dbReference>
<dbReference type="GO" id="GO:0006508">
    <property type="term" value="P:proteolysis"/>
    <property type="evidence" value="ECO:0007669"/>
    <property type="project" value="UniProtKB-KW"/>
</dbReference>
<dbReference type="SMART" id="SM00192">
    <property type="entry name" value="LDLa"/>
    <property type="match status" value="1"/>
</dbReference>
<evidence type="ECO:0000259" key="10">
    <source>
        <dbReference type="PROSITE" id="PS50240"/>
    </source>
</evidence>
<dbReference type="CDD" id="cd00190">
    <property type="entry name" value="Tryp_SPc"/>
    <property type="match status" value="1"/>
</dbReference>
<evidence type="ECO:0000259" key="11">
    <source>
        <dbReference type="PROSITE" id="PS50287"/>
    </source>
</evidence>
<dbReference type="PROSITE" id="PS00135">
    <property type="entry name" value="TRYPSIN_SER"/>
    <property type="match status" value="1"/>
</dbReference>
<evidence type="ECO:0008006" key="14">
    <source>
        <dbReference type="Google" id="ProtNLM"/>
    </source>
</evidence>
<dbReference type="InterPro" id="IPR001314">
    <property type="entry name" value="Peptidase_S1A"/>
</dbReference>
<sequence length="481" mass="53303">MNNNQATPPVYVNMGFQHNEGRPPPYTPQQGLYPSLPQEPPSYVAVAPPTINTHYTVAAGTPYITGQKRGIRKCHWRYILCSVLCAACVLAVVGVLLWYFLYYQCLMGKSCKSGGKCLSRSQWCDGVRDCSRGEDESHCFRLYGTNFTLQMYSSNNDRWMPVCAENWNNDYGKATCAQIGYSRQDYVSYSQSADSLNTNGYMKLNPGSSSGSSLQSRFTYSQTCSTKAVKLQCVDCGQSSSAPNTRIVGGTAAVNGAWPWQVSLQYNGFHVCGGSIITSSWIVSAAHCFQTYKNPQGWLVYSGDVSMYQLKMSVGKTVKKIIWHQQYKSLTNDYDIALLQLDTPLTFTRTVRPVCLPNIGVNLLPERQAWITGWGALRSSGSSPDILNQAQVTIYSRDTCNRPEVLDEQVTQTMICAGKLQGGVDTCQGDSGGPLVVKEGDVWWLTGDTSWGYGCALKNKPGVYGNITFFTDWIYEQMQNN</sequence>
<accession>A0A7N6A8N9</accession>
<keyword evidence="9" id="KW-0812">Transmembrane</keyword>
<evidence type="ECO:0000256" key="8">
    <source>
        <dbReference type="RuleBase" id="RU363034"/>
    </source>
</evidence>
<dbReference type="Ensembl" id="ENSATET00000051013.2">
    <property type="protein sequence ID" value="ENSATEP00000043032.2"/>
    <property type="gene ID" value="ENSATEG00000002582.3"/>
</dbReference>
<dbReference type="Pfam" id="PF15494">
    <property type="entry name" value="SRCR_2"/>
    <property type="match status" value="1"/>
</dbReference>